<dbReference type="Proteomes" id="UP001220456">
    <property type="component" value="Unassembled WGS sequence"/>
</dbReference>
<dbReference type="EMBL" id="JAROKN010000001">
    <property type="protein sequence ID" value="MDF9276246.1"/>
    <property type="molecule type" value="Genomic_DNA"/>
</dbReference>
<name>A0ABT6CQ28_9MICC</name>
<comment type="caution">
    <text evidence="1">The sequence shown here is derived from an EMBL/GenBank/DDBJ whole genome shotgun (WGS) entry which is preliminary data.</text>
</comment>
<reference evidence="1 2" key="1">
    <citation type="journal article" date="2023" name="Int. J. Syst. Evol. Microbiol.">
        <title>Arthrobacter vasquezii sp. nov., isolated from a soil sample from Union Glacier, Antarctica.</title>
        <authorList>
            <person name="Valenzuela-Ibaceta F."/>
            <person name="Carrasco V."/>
            <person name="Lagos-Moraga S."/>
            <person name="Dietz-Vargas C."/>
            <person name="Navarro C.A."/>
            <person name="Perez-Donoso J.M."/>
        </authorList>
    </citation>
    <scope>NUCLEOTIDE SEQUENCE [LARGE SCALE GENOMIC DNA]</scope>
    <source>
        <strain evidence="1 2">EH-1B-1</strain>
    </source>
</reference>
<evidence type="ECO:0000313" key="1">
    <source>
        <dbReference type="EMBL" id="MDF9276246.1"/>
    </source>
</evidence>
<organism evidence="1 2">
    <name type="scientific">Arthrobacter vasquezii</name>
    <dbReference type="NCBI Taxonomy" id="2977629"/>
    <lineage>
        <taxon>Bacteria</taxon>
        <taxon>Bacillati</taxon>
        <taxon>Actinomycetota</taxon>
        <taxon>Actinomycetes</taxon>
        <taxon>Micrococcales</taxon>
        <taxon>Micrococcaceae</taxon>
        <taxon>Arthrobacter</taxon>
    </lineage>
</organism>
<proteinExistence type="predicted"/>
<gene>
    <name evidence="1" type="ORF">P4U43_00390</name>
</gene>
<protein>
    <submittedName>
        <fullName evidence="1">Uncharacterized protein</fullName>
    </submittedName>
</protein>
<accession>A0ABT6CQ28</accession>
<keyword evidence="2" id="KW-1185">Reference proteome</keyword>
<sequence>MPALSLLAPHLEEAVRAAAMVGVALVKCCNHNIVSAEPYGVRMEPAEKKPRRKRLKKCPVCGGESWPIAYGMVGPDAYEESPETYFAGCCIEYQQRVYTATGKVEHGVPEWACQNAECRHQWW</sequence>
<evidence type="ECO:0000313" key="2">
    <source>
        <dbReference type="Proteomes" id="UP001220456"/>
    </source>
</evidence>
<dbReference type="RefSeq" id="WP_277356950.1">
    <property type="nucleotide sequence ID" value="NZ_JAROKN010000001.1"/>
</dbReference>